<feature type="transmembrane region" description="Helical" evidence="1">
    <location>
        <begin position="103"/>
        <end position="131"/>
    </location>
</feature>
<protein>
    <submittedName>
        <fullName evidence="2">ABC-2 type transport system permease protein</fullName>
    </submittedName>
</protein>
<feature type="transmembrane region" description="Helical" evidence="1">
    <location>
        <begin position="235"/>
        <end position="255"/>
    </location>
</feature>
<dbReference type="PANTHER" id="PTHR36833:SF1">
    <property type="entry name" value="INTEGRAL MEMBRANE TRANSPORT PROTEIN"/>
    <property type="match status" value="1"/>
</dbReference>
<dbReference type="Pfam" id="PF06182">
    <property type="entry name" value="ABC2_membrane_6"/>
    <property type="match status" value="1"/>
</dbReference>
<dbReference type="InterPro" id="IPR010390">
    <property type="entry name" value="ABC-2_transporter-like"/>
</dbReference>
<feature type="transmembrane region" description="Helical" evidence="1">
    <location>
        <begin position="21"/>
        <end position="47"/>
    </location>
</feature>
<keyword evidence="1" id="KW-0472">Membrane</keyword>
<comment type="caution">
    <text evidence="2">The sequence shown here is derived from an EMBL/GenBank/DDBJ whole genome shotgun (WGS) entry which is preliminary data.</text>
</comment>
<dbReference type="AlphaFoldDB" id="A0A4R3HWS4"/>
<organism evidence="2 3">
    <name type="scientific">Reinekea marinisedimentorum</name>
    <dbReference type="NCBI Taxonomy" id="230495"/>
    <lineage>
        <taxon>Bacteria</taxon>
        <taxon>Pseudomonadati</taxon>
        <taxon>Pseudomonadota</taxon>
        <taxon>Gammaproteobacteria</taxon>
        <taxon>Oceanospirillales</taxon>
        <taxon>Saccharospirillaceae</taxon>
        <taxon>Reinekea</taxon>
    </lineage>
</organism>
<name>A0A4R3HWS4_9GAMM</name>
<feature type="transmembrane region" description="Helical" evidence="1">
    <location>
        <begin position="62"/>
        <end position="82"/>
    </location>
</feature>
<evidence type="ECO:0000256" key="1">
    <source>
        <dbReference type="SAM" id="Phobius"/>
    </source>
</evidence>
<feature type="transmembrane region" description="Helical" evidence="1">
    <location>
        <begin position="190"/>
        <end position="215"/>
    </location>
</feature>
<dbReference type="EMBL" id="SLZR01000019">
    <property type="protein sequence ID" value="TCS37588.1"/>
    <property type="molecule type" value="Genomic_DNA"/>
</dbReference>
<gene>
    <name evidence="2" type="ORF">BCF53_11910</name>
</gene>
<dbReference type="PANTHER" id="PTHR36833">
    <property type="entry name" value="SLR0610 PROTEIN-RELATED"/>
    <property type="match status" value="1"/>
</dbReference>
<keyword evidence="1" id="KW-1133">Transmembrane helix</keyword>
<dbReference type="Proteomes" id="UP000295793">
    <property type="component" value="Unassembled WGS sequence"/>
</dbReference>
<accession>A0A4R3HWS4</accession>
<keyword evidence="1" id="KW-0812">Transmembrane</keyword>
<evidence type="ECO:0000313" key="2">
    <source>
        <dbReference type="EMBL" id="TCS37588.1"/>
    </source>
</evidence>
<evidence type="ECO:0000313" key="3">
    <source>
        <dbReference type="Proteomes" id="UP000295793"/>
    </source>
</evidence>
<reference evidence="2 3" key="1">
    <citation type="submission" date="2019-03" db="EMBL/GenBank/DDBJ databases">
        <title>Genomic Encyclopedia of Archaeal and Bacterial Type Strains, Phase II (KMG-II): from individual species to whole genera.</title>
        <authorList>
            <person name="Goeker M."/>
        </authorList>
    </citation>
    <scope>NUCLEOTIDE SEQUENCE [LARGE SCALE GENOMIC DNA]</scope>
    <source>
        <strain evidence="2 3">DSM 15388</strain>
    </source>
</reference>
<dbReference type="OrthoDB" id="9788195at2"/>
<keyword evidence="3" id="KW-1185">Reference proteome</keyword>
<proteinExistence type="predicted"/>
<feature type="transmembrane region" description="Helical" evidence="1">
    <location>
        <begin position="143"/>
        <end position="169"/>
    </location>
</feature>
<sequence>MEWLSLFKHYSVLTIKERFQYKLNAILVSLAVFLREGATIAVIYFMLLRFGSINGWEMYELLFLYSYIFFTYGLFILFFTGLRDFEGLVRIGSFDRYLLRPRGLIFQIIVAKVDWFAAIGHGSLGLLLFLYSAFQVNVSWSAINITYCALAIIGGVLIQAAIFLLMASLSFTFISVSNLRQILYWNTRKFAGYPISIFHASIKILLIYIVPFAFVNYFPSQFLLHKTDMAEFPALYMYIAPAVGFALFGLAMLYWRYSLQFYKSTGN</sequence>
<dbReference type="RefSeq" id="WP_132703287.1">
    <property type="nucleotide sequence ID" value="NZ_SLZR01000019.1"/>
</dbReference>